<dbReference type="PROSITE" id="PS00092">
    <property type="entry name" value="N6_MTASE"/>
    <property type="match status" value="1"/>
</dbReference>
<protein>
    <recommendedName>
        <fullName evidence="2">site-specific DNA-methyltransferase (adenine-specific)</fullName>
        <ecNumber evidence="2">2.1.1.72</ecNumber>
    </recommendedName>
</protein>
<evidence type="ECO:0000256" key="5">
    <source>
        <dbReference type="ARBA" id="ARBA00022691"/>
    </source>
</evidence>
<proteinExistence type="inferred from homology"/>
<dbReference type="CDD" id="cd02440">
    <property type="entry name" value="AdoMet_MTases"/>
    <property type="match status" value="1"/>
</dbReference>
<keyword evidence="5" id="KW-0949">S-adenosyl-L-methionine</keyword>
<dbReference type="GO" id="GO:0008168">
    <property type="term" value="F:methyltransferase activity"/>
    <property type="evidence" value="ECO:0007669"/>
    <property type="project" value="UniProtKB-KW"/>
</dbReference>
<accession>A0ABV6BUQ6</accession>
<dbReference type="SUPFAM" id="SSF53335">
    <property type="entry name" value="S-adenosyl-L-methionine-dependent methyltransferases"/>
    <property type="match status" value="1"/>
</dbReference>
<dbReference type="InterPro" id="IPR029063">
    <property type="entry name" value="SAM-dependent_MTases_sf"/>
</dbReference>
<comment type="caution">
    <text evidence="9">The sequence shown here is derived from an EMBL/GenBank/DDBJ whole genome shotgun (WGS) entry which is preliminary data.</text>
</comment>
<evidence type="ECO:0000256" key="3">
    <source>
        <dbReference type="ARBA" id="ARBA00022603"/>
    </source>
</evidence>
<sequence>MDKKKSGSYYTPKILSDFLISHIFNKYVNRDNLQILEPSCGDGQFISSLFNCINVNEFNSIGLTVCDIDKVELNKTMKLIPKSDQITKKSVNEDYLNFFLNTREKYSFIFGNPPYIRKKNMKGEQILKCEEVHDKIREYSPLIKSKGKINNIWTAFVESAIMSLENDGVMCFVIPAEIMHVNYTKELRRLIQSEFDRVEIFAFNELIFDGIQQDVVAVVGVKGIRNIAEHGFSFYQVDYLDDLKEPKFTELHSNIHRLNLDKWTNYILSDEDLNFVENLKNQFHPIKYFCDKAQVGIVSAANEYFILRNSEVIQNKLNEVEGLVKPILSKGSVLPNLLNFKKSDYLKLLEDNQKVSFIQFPNEVKGELDEISLEYINKGECKIGNDEGELHKRYKMTKRENWYHVPSVWKSEGVFVKRSHLFPKIIVNSANSLATDSFYRLETKQNYDIKNLAFSFYNSLTFVLAELEGRFYGGGVLELTPNEFKNLSIPYYPNITTKQFDKLDLLIRKGEPINKILDYTDNILFRNSEVDIERLRKIRLKLVNRRIKNHTTSSL</sequence>
<dbReference type="Gene3D" id="3.40.50.150">
    <property type="entry name" value="Vaccinia Virus protein VP39"/>
    <property type="match status" value="1"/>
</dbReference>
<dbReference type="PRINTS" id="PR00507">
    <property type="entry name" value="N12N6MTFRASE"/>
</dbReference>
<comment type="catalytic activity">
    <reaction evidence="6">
        <text>a 2'-deoxyadenosine in DNA + S-adenosyl-L-methionine = an N(6)-methyl-2'-deoxyadenosine in DNA + S-adenosyl-L-homocysteine + H(+)</text>
        <dbReference type="Rhea" id="RHEA:15197"/>
        <dbReference type="Rhea" id="RHEA-COMP:12418"/>
        <dbReference type="Rhea" id="RHEA-COMP:12419"/>
        <dbReference type="ChEBI" id="CHEBI:15378"/>
        <dbReference type="ChEBI" id="CHEBI:57856"/>
        <dbReference type="ChEBI" id="CHEBI:59789"/>
        <dbReference type="ChEBI" id="CHEBI:90615"/>
        <dbReference type="ChEBI" id="CHEBI:90616"/>
        <dbReference type="EC" id="2.1.1.72"/>
    </reaction>
</comment>
<reference evidence="9 10" key="1">
    <citation type="submission" date="2024-09" db="EMBL/GenBank/DDBJ databases">
        <authorList>
            <person name="Sun Q."/>
            <person name="Mori K."/>
        </authorList>
    </citation>
    <scope>NUCLEOTIDE SEQUENCE [LARGE SCALE GENOMIC DNA]</scope>
    <source>
        <strain evidence="9 10">CGMCC 1.12926</strain>
    </source>
</reference>
<dbReference type="InterPro" id="IPR002052">
    <property type="entry name" value="DNA_methylase_N6_adenine_CS"/>
</dbReference>
<feature type="domain" description="Type II methyltransferase M.Eco57I C-terminal" evidence="8">
    <location>
        <begin position="261"/>
        <end position="524"/>
    </location>
</feature>
<dbReference type="Pfam" id="PF22837">
    <property type="entry name" value="M_Eco57I_C"/>
    <property type="match status" value="1"/>
</dbReference>
<dbReference type="InterPro" id="IPR011639">
    <property type="entry name" value="MethylTrfase_TaqI-like_dom"/>
</dbReference>
<evidence type="ECO:0000259" key="8">
    <source>
        <dbReference type="Pfam" id="PF22837"/>
    </source>
</evidence>
<organism evidence="9 10">
    <name type="scientific">Flavobacterium procerum</name>
    <dbReference type="NCBI Taxonomy" id="1455569"/>
    <lineage>
        <taxon>Bacteria</taxon>
        <taxon>Pseudomonadati</taxon>
        <taxon>Bacteroidota</taxon>
        <taxon>Flavobacteriia</taxon>
        <taxon>Flavobacteriales</taxon>
        <taxon>Flavobacteriaceae</taxon>
        <taxon>Flavobacterium</taxon>
    </lineage>
</organism>
<dbReference type="PANTHER" id="PTHR33841:SF5">
    <property type="entry name" value="DNA METHYLASE (MODIFICATION METHYLASE) (METHYLTRANSFERASE)-RELATED"/>
    <property type="match status" value="1"/>
</dbReference>
<evidence type="ECO:0000256" key="6">
    <source>
        <dbReference type="ARBA" id="ARBA00047942"/>
    </source>
</evidence>
<name>A0ABV6BUQ6_9FLAO</name>
<evidence type="ECO:0000259" key="7">
    <source>
        <dbReference type="Pfam" id="PF07669"/>
    </source>
</evidence>
<dbReference type="InterPro" id="IPR054520">
    <property type="entry name" value="M_Eco57I_C"/>
</dbReference>
<keyword evidence="4" id="KW-0808">Transferase</keyword>
<keyword evidence="10" id="KW-1185">Reference proteome</keyword>
<dbReference type="Proteomes" id="UP001589734">
    <property type="component" value="Unassembled WGS sequence"/>
</dbReference>
<dbReference type="EC" id="2.1.1.72" evidence="2"/>
<dbReference type="EMBL" id="JBHLYW010000009">
    <property type="protein sequence ID" value="MFC0077757.1"/>
    <property type="molecule type" value="Genomic_DNA"/>
</dbReference>
<dbReference type="InterPro" id="IPR050953">
    <property type="entry name" value="N4_N6_ade-DNA_methylase"/>
</dbReference>
<evidence type="ECO:0000313" key="9">
    <source>
        <dbReference type="EMBL" id="MFC0077757.1"/>
    </source>
</evidence>
<dbReference type="GO" id="GO:0032259">
    <property type="term" value="P:methylation"/>
    <property type="evidence" value="ECO:0007669"/>
    <property type="project" value="UniProtKB-KW"/>
</dbReference>
<dbReference type="PANTHER" id="PTHR33841">
    <property type="entry name" value="DNA METHYLTRANSFERASE YEEA-RELATED"/>
    <property type="match status" value="1"/>
</dbReference>
<evidence type="ECO:0000256" key="4">
    <source>
        <dbReference type="ARBA" id="ARBA00022679"/>
    </source>
</evidence>
<comment type="similarity">
    <text evidence="1">Belongs to the N(4)/N(6)-methyltransferase family.</text>
</comment>
<dbReference type="Pfam" id="PF07669">
    <property type="entry name" value="Eco57I"/>
    <property type="match status" value="1"/>
</dbReference>
<feature type="domain" description="Type II methyltransferase M.TaqI-like" evidence="7">
    <location>
        <begin position="70"/>
        <end position="205"/>
    </location>
</feature>
<evidence type="ECO:0000256" key="1">
    <source>
        <dbReference type="ARBA" id="ARBA00006594"/>
    </source>
</evidence>
<dbReference type="RefSeq" id="WP_379686636.1">
    <property type="nucleotide sequence ID" value="NZ_JBHLYW010000009.1"/>
</dbReference>
<evidence type="ECO:0000313" key="10">
    <source>
        <dbReference type="Proteomes" id="UP001589734"/>
    </source>
</evidence>
<keyword evidence="3 9" id="KW-0489">Methyltransferase</keyword>
<gene>
    <name evidence="9" type="ORF">ACFFLS_11970</name>
</gene>
<evidence type="ECO:0000256" key="2">
    <source>
        <dbReference type="ARBA" id="ARBA00011900"/>
    </source>
</evidence>